<dbReference type="RefSeq" id="WP_255914936.1">
    <property type="nucleotide sequence ID" value="NZ_JANFQO010000012.1"/>
</dbReference>
<organism evidence="1 2">
    <name type="scientific">Tahibacter harae</name>
    <dbReference type="NCBI Taxonomy" id="2963937"/>
    <lineage>
        <taxon>Bacteria</taxon>
        <taxon>Pseudomonadati</taxon>
        <taxon>Pseudomonadota</taxon>
        <taxon>Gammaproteobacteria</taxon>
        <taxon>Lysobacterales</taxon>
        <taxon>Rhodanobacteraceae</taxon>
        <taxon>Tahibacter</taxon>
    </lineage>
</organism>
<keyword evidence="2" id="KW-1185">Reference proteome</keyword>
<evidence type="ECO:0000313" key="2">
    <source>
        <dbReference type="Proteomes" id="UP001165498"/>
    </source>
</evidence>
<evidence type="ECO:0000313" key="1">
    <source>
        <dbReference type="EMBL" id="MCQ4165745.1"/>
    </source>
</evidence>
<accession>A0ABT1QTW6</accession>
<protein>
    <submittedName>
        <fullName evidence="1">Uncharacterized protein</fullName>
    </submittedName>
</protein>
<dbReference type="EMBL" id="JANFQO010000012">
    <property type="protein sequence ID" value="MCQ4165745.1"/>
    <property type="molecule type" value="Genomic_DNA"/>
</dbReference>
<gene>
    <name evidence="1" type="ORF">NM961_13575</name>
</gene>
<sequence length="389" mass="40812">MTEILHSPGVLALELSQGGAPARLSLSRDEAAELAAHIAADLARLLPAGPAGPGAEAVDLIVLGALYDHAQLLRPGWPLYAELAQLSQPNPALQDSGERRVIAFGSHAGAMPTPVLAPEAGLGGGAMLLLPWMLSGAEALVQQLGQRMERDFVARGEAGSRTADFLMRTLGMRLEHARYLTRHDVCALTCVQMEHAGFSALWQMLELALLSPERGGSALTSRGRSLRYADGAVYCALPVYADWLAAHGHALAAAERAHAYAGWLFELRQCAALLAAHGLPLRFEDDAGYAGLPLQAIAEADPALPPAQLYAHEARGLGLVVVSVAQPRVQAAARLLAQAWPVDPAQLDTALAQLAARYGAAPSLQRLGCILLDAAAADLAVPDSGLSLH</sequence>
<proteinExistence type="predicted"/>
<name>A0ABT1QTW6_9GAMM</name>
<comment type="caution">
    <text evidence="1">The sequence shown here is derived from an EMBL/GenBank/DDBJ whole genome shotgun (WGS) entry which is preliminary data.</text>
</comment>
<dbReference type="Proteomes" id="UP001165498">
    <property type="component" value="Unassembled WGS sequence"/>
</dbReference>
<reference evidence="1" key="1">
    <citation type="submission" date="2022-07" db="EMBL/GenBank/DDBJ databases">
        <title>Tahibacter sp., a new gammaproteobacterium isolated from the silt sample collected at pig farm.</title>
        <authorList>
            <person name="Chen H."/>
        </authorList>
    </citation>
    <scope>NUCLEOTIDE SEQUENCE</scope>
    <source>
        <strain evidence="1">P2K</strain>
    </source>
</reference>